<dbReference type="RefSeq" id="WP_317234774.1">
    <property type="nucleotide sequence ID" value="NZ_JAWJUL010000245.1"/>
</dbReference>
<name>A0ABU3Y0W7_9GAMM</name>
<evidence type="ECO:0000313" key="2">
    <source>
        <dbReference type="Proteomes" id="UP001273935"/>
    </source>
</evidence>
<gene>
    <name evidence="1" type="ORF">R0G64_30520</name>
</gene>
<evidence type="ECO:0000313" key="1">
    <source>
        <dbReference type="EMBL" id="MDV3443757.1"/>
    </source>
</evidence>
<accession>A0ABU3Y0W7</accession>
<sequence length="186" mass="20882">MVSALAAECIDNTAKQAWQRLIDGAMKSGRRPSVSPTDRMEADCWVHARLHSQLPPRLWNVLVARFSTHRARRLNAIAALFPVVNSPASALFRQKAICSWAIPQLRGVKADAGRQGRLEVKRSTDVIVLPARFYDMTTWDNEGTPERTRRRWRANIAKDLEQMVDQALALAEEILQAEGVLLDEAA</sequence>
<reference evidence="1 2" key="1">
    <citation type="submission" date="2023-10" db="EMBL/GenBank/DDBJ databases">
        <title>Pseudomonas otitidis isolated from a paediatric patient with cystic fibrosis in Chile.</title>
        <authorList>
            <person name="Amsteins-Romero L."/>
            <person name="Opazo-Capurro A."/>
            <person name="Matus-Kohler M."/>
            <person name="Gonzalez-Rocha G."/>
        </authorList>
    </citation>
    <scope>NUCLEOTIDE SEQUENCE [LARGE SCALE GENOMIC DNA]</scope>
    <source>
        <strain evidence="1 2">P-714</strain>
    </source>
</reference>
<proteinExistence type="predicted"/>
<comment type="caution">
    <text evidence="1">The sequence shown here is derived from an EMBL/GenBank/DDBJ whole genome shotgun (WGS) entry which is preliminary data.</text>
</comment>
<protein>
    <submittedName>
        <fullName evidence="1">Uncharacterized protein</fullName>
    </submittedName>
</protein>
<dbReference type="EMBL" id="JAWJUL010000245">
    <property type="protein sequence ID" value="MDV3443757.1"/>
    <property type="molecule type" value="Genomic_DNA"/>
</dbReference>
<dbReference type="Proteomes" id="UP001273935">
    <property type="component" value="Unassembled WGS sequence"/>
</dbReference>
<organism evidence="1 2">
    <name type="scientific">Metapseudomonas otitidis</name>
    <dbReference type="NCBI Taxonomy" id="319939"/>
    <lineage>
        <taxon>Bacteria</taxon>
        <taxon>Pseudomonadati</taxon>
        <taxon>Pseudomonadota</taxon>
        <taxon>Gammaproteobacteria</taxon>
        <taxon>Pseudomonadales</taxon>
        <taxon>Pseudomonadaceae</taxon>
        <taxon>Metapseudomonas</taxon>
    </lineage>
</organism>
<keyword evidence="2" id="KW-1185">Reference proteome</keyword>